<comment type="caution">
    <text evidence="1">The sequence shown here is derived from an EMBL/GenBank/DDBJ whole genome shotgun (WGS) entry which is preliminary data.</text>
</comment>
<organism evidence="1 2">
    <name type="scientific">Massariosphaeria phaeospora</name>
    <dbReference type="NCBI Taxonomy" id="100035"/>
    <lineage>
        <taxon>Eukaryota</taxon>
        <taxon>Fungi</taxon>
        <taxon>Dikarya</taxon>
        <taxon>Ascomycota</taxon>
        <taxon>Pezizomycotina</taxon>
        <taxon>Dothideomycetes</taxon>
        <taxon>Pleosporomycetidae</taxon>
        <taxon>Pleosporales</taxon>
        <taxon>Pleosporales incertae sedis</taxon>
        <taxon>Massariosphaeria</taxon>
    </lineage>
</organism>
<protein>
    <submittedName>
        <fullName evidence="1">Uncharacterized protein</fullName>
    </submittedName>
</protein>
<evidence type="ECO:0000313" key="1">
    <source>
        <dbReference type="EMBL" id="KAF2872474.1"/>
    </source>
</evidence>
<reference evidence="1 2" key="1">
    <citation type="submission" date="2020-01" db="EMBL/GenBank/DDBJ databases">
        <authorList>
            <consortium name="DOE Joint Genome Institute"/>
            <person name="Haridas S."/>
            <person name="Albert R."/>
            <person name="Binder M."/>
            <person name="Bloem J."/>
            <person name="Labutti K."/>
            <person name="Salamov A."/>
            <person name="Andreopoulos B."/>
            <person name="Baker S.E."/>
            <person name="Barry K."/>
            <person name="Bills G."/>
            <person name="Bluhm B.H."/>
            <person name="Cannon C."/>
            <person name="Castanera R."/>
            <person name="Culley D.E."/>
            <person name="Daum C."/>
            <person name="Ezra D."/>
            <person name="Gonzalez J.B."/>
            <person name="Henrissat B."/>
            <person name="Kuo A."/>
            <person name="Liang C."/>
            <person name="Lipzen A."/>
            <person name="Lutzoni F."/>
            <person name="Magnuson J."/>
            <person name="Mondo S."/>
            <person name="Nolan M."/>
            <person name="Ohm R."/>
            <person name="Pangilinan J."/>
            <person name="Park H.-J.H."/>
            <person name="Ramirez L."/>
            <person name="Alfaro M."/>
            <person name="Sun H."/>
            <person name="Tritt A."/>
            <person name="Yoshinaga Y."/>
            <person name="Zwiers L.-H.L."/>
            <person name="Turgeon B.G."/>
            <person name="Goodwin S.B."/>
            <person name="Spatafora J.W."/>
            <person name="Crous P.W."/>
            <person name="Grigoriev I.V."/>
        </authorList>
    </citation>
    <scope>NUCLEOTIDE SEQUENCE [LARGE SCALE GENOMIC DNA]</scope>
    <source>
        <strain evidence="1 2">CBS 611.86</strain>
    </source>
</reference>
<name>A0A7C8I794_9PLEO</name>
<sequence length="153" mass="16529">MYVDPAHHECLSGKSYVGVCCDAVSHMAPALVRGAFGFHRYADCRTCSRSNSFVSAISTMLDTTGFCLHDFYPSWVHVRTRASGPMSLKLFQLAPTIQCIRAGGSLHSCGRIGHGRRVVDGCAAMGFGGVFAGRLESHAFPLLVGDDRCGWEL</sequence>
<proteinExistence type="predicted"/>
<dbReference type="EMBL" id="JAADJZ010000009">
    <property type="protein sequence ID" value="KAF2872474.1"/>
    <property type="molecule type" value="Genomic_DNA"/>
</dbReference>
<accession>A0A7C8I794</accession>
<keyword evidence="2" id="KW-1185">Reference proteome</keyword>
<dbReference type="Proteomes" id="UP000481861">
    <property type="component" value="Unassembled WGS sequence"/>
</dbReference>
<dbReference type="AlphaFoldDB" id="A0A7C8I794"/>
<evidence type="ECO:0000313" key="2">
    <source>
        <dbReference type="Proteomes" id="UP000481861"/>
    </source>
</evidence>
<gene>
    <name evidence="1" type="ORF">BDV95DRAFT_385462</name>
</gene>